<gene>
    <name evidence="1" type="ORF">FRZ06_06490</name>
</gene>
<accession>A0ACD1A9S8</accession>
<proteinExistence type="predicted"/>
<evidence type="ECO:0000313" key="1">
    <source>
        <dbReference type="EMBL" id="QOX63015.1"/>
    </source>
</evidence>
<keyword evidence="2" id="KW-1185">Reference proteome</keyword>
<reference evidence="1" key="1">
    <citation type="submission" date="2019-08" db="EMBL/GenBank/DDBJ databases">
        <title>Genome sequence of Clostridiales bacterium MT110.</title>
        <authorList>
            <person name="Cao J."/>
        </authorList>
    </citation>
    <scope>NUCLEOTIDE SEQUENCE</scope>
    <source>
        <strain evidence="1">MT110</strain>
    </source>
</reference>
<dbReference type="Proteomes" id="UP000594014">
    <property type="component" value="Chromosome"/>
</dbReference>
<dbReference type="EMBL" id="CP042469">
    <property type="protein sequence ID" value="QOX63015.1"/>
    <property type="molecule type" value="Genomic_DNA"/>
</dbReference>
<organism evidence="1 2">
    <name type="scientific">Anoxybacterium hadale</name>
    <dbReference type="NCBI Taxonomy" id="3408580"/>
    <lineage>
        <taxon>Bacteria</taxon>
        <taxon>Bacillati</taxon>
        <taxon>Bacillota</taxon>
        <taxon>Clostridia</taxon>
        <taxon>Peptostreptococcales</taxon>
        <taxon>Anaerovoracaceae</taxon>
        <taxon>Anoxybacterium</taxon>
    </lineage>
</organism>
<protein>
    <submittedName>
        <fullName evidence="1">Dicarboxylate/amino acid:cation symporter</fullName>
    </submittedName>
</protein>
<name>A0ACD1A9S8_9FIRM</name>
<sequence>MSSPRNIEKVRKDKGTLKRQRHDTKKIYFPLTDEGIDAASEHIRALLEGIADRREILRLRLAAEDVLTLWKKTQESEAVFVVQYYVRLGQRSVRLSAAGPAVNPNTDIEESELDAAGNVILESLGISPKYRYEKGANHVEFRIPGKKLNQLSWVALAAVLAMAFGFFASHFPENIKLLLTEQLSGPTLNVLLGMLAGVAMPMIFLSICTGILGIGNVATLGRIGKKFLLRFLSLTFVVAALTVAATVWMFPLYSGGTSDSGEFQAIFNLVLQMIPTNLVSPFLAGNALQLILLGLCLGVALLVLGDRAEMLSSVVRQADEMISLLMSGINRLIPLFVFLTFFNLFVTSDASKLGGAVQILILTAVLCLVMALIFTTAACMRCSVSMTTLLRKTMPIFLVAFSTSSSAASFPLRLEICENRLGVAGQAARFSVSLAQTLFKPTGCIFYSVSALCVAAAYGVSITPLWLVLCVLVSGILTIATPPVAGGTKMAYSALFLQLGIPAEGLVLVLAAEPILDFLLTAVNSHVQVMQIILTADNLDLLDRETLFAL</sequence>
<evidence type="ECO:0000313" key="2">
    <source>
        <dbReference type="Proteomes" id="UP000594014"/>
    </source>
</evidence>